<sequence>MDKKTEVSRFDPNVNQVSIPMMMSLHGFGNTGKDEQKRWEEQSNEFVFILITPNGQNNSWSALQCCGMDNEKENSTDLALVTEVIRDVTVKLSRREQRIFPYLNMSTLAKISVFLAGWNNGAFLTDYYAWNYVASQSPIRLTGVITLGGYIFNGPDVASNAQRDTRRNALISISMHHSYFGQSKKKKNVLN</sequence>
<protein>
    <recommendedName>
        <fullName evidence="3">Phospholipase/carboxylesterase/thioesterase domain-containing protein</fullName>
    </recommendedName>
</protein>
<proteinExistence type="predicted"/>
<name>X6MRF8_RETFI</name>
<dbReference type="AlphaFoldDB" id="X6MRF8"/>
<dbReference type="EMBL" id="ASPP01018873">
    <property type="protein sequence ID" value="ETO15695.1"/>
    <property type="molecule type" value="Genomic_DNA"/>
</dbReference>
<gene>
    <name evidence="1" type="ORF">RFI_21673</name>
</gene>
<dbReference type="Gene3D" id="3.40.50.1820">
    <property type="entry name" value="alpha/beta hydrolase"/>
    <property type="match status" value="1"/>
</dbReference>
<evidence type="ECO:0008006" key="3">
    <source>
        <dbReference type="Google" id="ProtNLM"/>
    </source>
</evidence>
<organism evidence="1 2">
    <name type="scientific">Reticulomyxa filosa</name>
    <dbReference type="NCBI Taxonomy" id="46433"/>
    <lineage>
        <taxon>Eukaryota</taxon>
        <taxon>Sar</taxon>
        <taxon>Rhizaria</taxon>
        <taxon>Retaria</taxon>
        <taxon>Foraminifera</taxon>
        <taxon>Monothalamids</taxon>
        <taxon>Reticulomyxidae</taxon>
        <taxon>Reticulomyxa</taxon>
    </lineage>
</organism>
<keyword evidence="2" id="KW-1185">Reference proteome</keyword>
<dbReference type="Proteomes" id="UP000023152">
    <property type="component" value="Unassembled WGS sequence"/>
</dbReference>
<reference evidence="1 2" key="1">
    <citation type="journal article" date="2013" name="Curr. Biol.">
        <title>The Genome of the Foraminiferan Reticulomyxa filosa.</title>
        <authorList>
            <person name="Glockner G."/>
            <person name="Hulsmann N."/>
            <person name="Schleicher M."/>
            <person name="Noegel A.A."/>
            <person name="Eichinger L."/>
            <person name="Gallinger C."/>
            <person name="Pawlowski J."/>
            <person name="Sierra R."/>
            <person name="Euteneuer U."/>
            <person name="Pillet L."/>
            <person name="Moustafa A."/>
            <person name="Platzer M."/>
            <person name="Groth M."/>
            <person name="Szafranski K."/>
            <person name="Schliwa M."/>
        </authorList>
    </citation>
    <scope>NUCLEOTIDE SEQUENCE [LARGE SCALE GENOMIC DNA]</scope>
</reference>
<evidence type="ECO:0000313" key="1">
    <source>
        <dbReference type="EMBL" id="ETO15695.1"/>
    </source>
</evidence>
<accession>X6MRF8</accession>
<comment type="caution">
    <text evidence="1">The sequence shown here is derived from an EMBL/GenBank/DDBJ whole genome shotgun (WGS) entry which is preliminary data.</text>
</comment>
<evidence type="ECO:0000313" key="2">
    <source>
        <dbReference type="Proteomes" id="UP000023152"/>
    </source>
</evidence>
<dbReference type="InterPro" id="IPR029058">
    <property type="entry name" value="AB_hydrolase_fold"/>
</dbReference>